<keyword evidence="7" id="KW-1185">Reference proteome</keyword>
<evidence type="ECO:0000256" key="3">
    <source>
        <dbReference type="ARBA" id="ARBA00023315"/>
    </source>
</evidence>
<dbReference type="Gene3D" id="3.40.366.10">
    <property type="entry name" value="Malonyl-Coenzyme A Acyl Carrier Protein, domain 2"/>
    <property type="match status" value="1"/>
</dbReference>
<dbReference type="InterPro" id="IPR016036">
    <property type="entry name" value="Malonyl_transacylase_ACP-bd"/>
</dbReference>
<dbReference type="EC" id="2.3.1.39" evidence="1"/>
<keyword evidence="3" id="KW-0012">Acyltransferase</keyword>
<organism evidence="6 7">
    <name type="scientific">Smittium culicis</name>
    <dbReference type="NCBI Taxonomy" id="133412"/>
    <lineage>
        <taxon>Eukaryota</taxon>
        <taxon>Fungi</taxon>
        <taxon>Fungi incertae sedis</taxon>
        <taxon>Zoopagomycota</taxon>
        <taxon>Kickxellomycotina</taxon>
        <taxon>Harpellomycetes</taxon>
        <taxon>Harpellales</taxon>
        <taxon>Legeriomycetaceae</taxon>
        <taxon>Smittium</taxon>
    </lineage>
</organism>
<feature type="domain" description="Malonyl-CoA:ACP transacylase (MAT)" evidence="5">
    <location>
        <begin position="33"/>
        <end position="363"/>
    </location>
</feature>
<dbReference type="Proteomes" id="UP000187283">
    <property type="component" value="Unassembled WGS sequence"/>
</dbReference>
<dbReference type="SUPFAM" id="SSF55048">
    <property type="entry name" value="Probable ACP-binding domain of malonyl-CoA ACP transacylase"/>
    <property type="match status" value="1"/>
</dbReference>
<sequence>MFMRSVSKIARITRSYSTSSILPNKYVAQRALTFPGQGSQFIGMGRDLYDNFTAAKQIFEHVDETLGYKFSETIFSGDYKSLTDTENAQPAIVTVGVAAIAALEQISGCKIKDLVSYTLGHSVGEYTALIVSKSLSLSDGIKLVKLRGKAMKESINGIDSTMIAIITRNNSINEIVTSANSTNEQIQNSIKNNDKKFNKNDLVNVATINMSTQVTLSGTKSAVNLAIQNLNETNLSFRTAVLPVGAPFHCDLLLPASSQLKQALDETTFAEMQIPIIANYTGMPIKSHADIKSLLVSQTCSTVKWLDSLSYLHNTAGITRWMCAGPSPVIAGMIKKEIPKSITRLLTNSKDIYNCLHVLESQKQQ</sequence>
<dbReference type="EMBL" id="LSSN01001190">
    <property type="protein sequence ID" value="OMJ20630.1"/>
    <property type="molecule type" value="Genomic_DNA"/>
</dbReference>
<dbReference type="GO" id="GO:0004314">
    <property type="term" value="F:[acyl-carrier-protein] S-malonyltransferase activity"/>
    <property type="evidence" value="ECO:0007669"/>
    <property type="project" value="UniProtKB-EC"/>
</dbReference>
<dbReference type="GO" id="GO:0006633">
    <property type="term" value="P:fatty acid biosynthetic process"/>
    <property type="evidence" value="ECO:0007669"/>
    <property type="project" value="TreeGrafter"/>
</dbReference>
<evidence type="ECO:0000256" key="4">
    <source>
        <dbReference type="ARBA" id="ARBA00048462"/>
    </source>
</evidence>
<keyword evidence="2" id="KW-0808">Transferase</keyword>
<dbReference type="STRING" id="133412.A0A1R1Y150"/>
<dbReference type="Pfam" id="PF00698">
    <property type="entry name" value="Acyl_transf_1"/>
    <property type="match status" value="1"/>
</dbReference>
<dbReference type="InterPro" id="IPR016035">
    <property type="entry name" value="Acyl_Trfase/lysoPLipase"/>
</dbReference>
<name>A0A1R1Y150_9FUNG</name>
<dbReference type="PANTHER" id="PTHR42681:SF1">
    <property type="entry name" value="MALONYL-COA-ACYL CARRIER PROTEIN TRANSACYLASE, MITOCHONDRIAL"/>
    <property type="match status" value="1"/>
</dbReference>
<dbReference type="Gene3D" id="3.30.70.250">
    <property type="entry name" value="Malonyl-CoA ACP transacylase, ACP-binding"/>
    <property type="match status" value="1"/>
</dbReference>
<evidence type="ECO:0000259" key="5">
    <source>
        <dbReference type="SMART" id="SM00827"/>
    </source>
</evidence>
<dbReference type="OrthoDB" id="541883at2759"/>
<dbReference type="InterPro" id="IPR014043">
    <property type="entry name" value="Acyl_transferase_dom"/>
</dbReference>
<reference evidence="6 7" key="1">
    <citation type="submission" date="2017-01" db="EMBL/GenBank/DDBJ databases">
        <authorList>
            <person name="Mah S.A."/>
            <person name="Swanson W.J."/>
            <person name="Moy G.W."/>
            <person name="Vacquier V.D."/>
        </authorList>
    </citation>
    <scope>NUCLEOTIDE SEQUENCE [LARGE SCALE GENOMIC DNA]</scope>
    <source>
        <strain evidence="6 7">GSMNP</strain>
    </source>
</reference>
<gene>
    <name evidence="6" type="ORF">AYI70_g3988</name>
</gene>
<evidence type="ECO:0000256" key="2">
    <source>
        <dbReference type="ARBA" id="ARBA00022679"/>
    </source>
</evidence>
<dbReference type="SUPFAM" id="SSF52151">
    <property type="entry name" value="FabD/lysophospholipase-like"/>
    <property type="match status" value="1"/>
</dbReference>
<accession>A0A1R1Y150</accession>
<dbReference type="InterPro" id="IPR050858">
    <property type="entry name" value="Mal-CoA-ACP_Trans/PKS_FabD"/>
</dbReference>
<dbReference type="PANTHER" id="PTHR42681">
    <property type="entry name" value="MALONYL-COA-ACYL CARRIER PROTEIN TRANSACYLASE, MITOCHONDRIAL"/>
    <property type="match status" value="1"/>
</dbReference>
<comment type="catalytic activity">
    <reaction evidence="4">
        <text>holo-[ACP] + malonyl-CoA = malonyl-[ACP] + CoA</text>
        <dbReference type="Rhea" id="RHEA:41792"/>
        <dbReference type="Rhea" id="RHEA-COMP:9623"/>
        <dbReference type="Rhea" id="RHEA-COMP:9685"/>
        <dbReference type="ChEBI" id="CHEBI:57287"/>
        <dbReference type="ChEBI" id="CHEBI:57384"/>
        <dbReference type="ChEBI" id="CHEBI:64479"/>
        <dbReference type="ChEBI" id="CHEBI:78449"/>
        <dbReference type="EC" id="2.3.1.39"/>
    </reaction>
</comment>
<evidence type="ECO:0000313" key="6">
    <source>
        <dbReference type="EMBL" id="OMJ20630.1"/>
    </source>
</evidence>
<protein>
    <recommendedName>
        <fullName evidence="1">[acyl-carrier-protein] S-malonyltransferase</fullName>
        <ecNumber evidence="1">2.3.1.39</ecNumber>
    </recommendedName>
</protein>
<dbReference type="SMART" id="SM00827">
    <property type="entry name" value="PKS_AT"/>
    <property type="match status" value="1"/>
</dbReference>
<dbReference type="GO" id="GO:0005739">
    <property type="term" value="C:mitochondrion"/>
    <property type="evidence" value="ECO:0007669"/>
    <property type="project" value="TreeGrafter"/>
</dbReference>
<evidence type="ECO:0000256" key="1">
    <source>
        <dbReference type="ARBA" id="ARBA00013258"/>
    </source>
</evidence>
<proteinExistence type="predicted"/>
<comment type="caution">
    <text evidence="6">The sequence shown here is derived from an EMBL/GenBank/DDBJ whole genome shotgun (WGS) entry which is preliminary data.</text>
</comment>
<dbReference type="InterPro" id="IPR001227">
    <property type="entry name" value="Ac_transferase_dom_sf"/>
</dbReference>
<evidence type="ECO:0000313" key="7">
    <source>
        <dbReference type="Proteomes" id="UP000187283"/>
    </source>
</evidence>
<dbReference type="AlphaFoldDB" id="A0A1R1Y150"/>